<feature type="transmembrane region" description="Helical" evidence="5">
    <location>
        <begin position="12"/>
        <end position="37"/>
    </location>
</feature>
<evidence type="ECO:0000313" key="7">
    <source>
        <dbReference type="Proteomes" id="UP000005408"/>
    </source>
</evidence>
<evidence type="ECO:0000256" key="1">
    <source>
        <dbReference type="ARBA" id="ARBA00004141"/>
    </source>
</evidence>
<dbReference type="Gene3D" id="1.20.140.150">
    <property type="match status" value="1"/>
</dbReference>
<organism evidence="6 7">
    <name type="scientific">Magallana gigas</name>
    <name type="common">Pacific oyster</name>
    <name type="synonym">Crassostrea gigas</name>
    <dbReference type="NCBI Taxonomy" id="29159"/>
    <lineage>
        <taxon>Eukaryota</taxon>
        <taxon>Metazoa</taxon>
        <taxon>Spiralia</taxon>
        <taxon>Lophotrochozoa</taxon>
        <taxon>Mollusca</taxon>
        <taxon>Bivalvia</taxon>
        <taxon>Autobranchia</taxon>
        <taxon>Pteriomorphia</taxon>
        <taxon>Ostreida</taxon>
        <taxon>Ostreoidea</taxon>
        <taxon>Ostreidae</taxon>
        <taxon>Magallana</taxon>
    </lineage>
</organism>
<dbReference type="OMA" id="FICCTDD"/>
<dbReference type="EnsemblMetazoa" id="G21875.4">
    <property type="protein sequence ID" value="G21875.4:cds"/>
    <property type="gene ID" value="G21875"/>
</dbReference>
<name>A0A8W8K477_MAGGI</name>
<comment type="subcellular location">
    <subcellularLocation>
        <location evidence="1">Membrane</location>
        <topology evidence="1">Multi-pass membrane protein</topology>
    </subcellularLocation>
</comment>
<evidence type="ECO:0000256" key="4">
    <source>
        <dbReference type="ARBA" id="ARBA00023136"/>
    </source>
</evidence>
<feature type="transmembrane region" description="Helical" evidence="5">
    <location>
        <begin position="92"/>
        <end position="113"/>
    </location>
</feature>
<dbReference type="Pfam" id="PF00822">
    <property type="entry name" value="PMP22_Claudin"/>
    <property type="match status" value="1"/>
</dbReference>
<feature type="transmembrane region" description="Helical" evidence="5">
    <location>
        <begin position="122"/>
        <end position="145"/>
    </location>
</feature>
<keyword evidence="4 5" id="KW-0472">Membrane</keyword>
<keyword evidence="7" id="KW-1185">Reference proteome</keyword>
<dbReference type="EnsemblMetazoa" id="G21875.1">
    <property type="protein sequence ID" value="G21875.1:cds"/>
    <property type="gene ID" value="G21875"/>
</dbReference>
<keyword evidence="3 5" id="KW-1133">Transmembrane helix</keyword>
<reference evidence="6" key="1">
    <citation type="submission" date="2022-08" db="UniProtKB">
        <authorList>
            <consortium name="EnsemblMetazoa"/>
        </authorList>
    </citation>
    <scope>IDENTIFICATION</scope>
    <source>
        <strain evidence="6">05x7-T-G4-1.051#20</strain>
    </source>
</reference>
<sequence length="193" mass="20999">MTVKDKVKESILAWGCAPCGLTWSFGLQMVIIGFFLAGFCSDHWLESSIVVSGYESRNQGLWRFCYKSLGATCCGYINDLMYIEPFVNATRAFLVMSLLPQGGCILAVLTGIFKKSYSFSKLLAGVLSGISAFCIILAGIIYGGASQDEDSTSLYSLSWSYALCFVSGFLYIPFTCFICCTDDSPDESSSSTT</sequence>
<evidence type="ECO:0000313" key="6">
    <source>
        <dbReference type="EnsemblMetazoa" id="G21875.3:cds"/>
    </source>
</evidence>
<proteinExistence type="predicted"/>
<dbReference type="AlphaFoldDB" id="A0A8W8K477"/>
<evidence type="ECO:0000256" key="2">
    <source>
        <dbReference type="ARBA" id="ARBA00022692"/>
    </source>
</evidence>
<dbReference type="InterPro" id="IPR004031">
    <property type="entry name" value="PMP22/EMP/MP20/Claudin"/>
</dbReference>
<dbReference type="EnsemblMetazoa" id="G21875.3">
    <property type="protein sequence ID" value="G21875.3:cds"/>
    <property type="gene ID" value="G21875"/>
</dbReference>
<accession>A0A8W8K477</accession>
<dbReference type="Proteomes" id="UP000005408">
    <property type="component" value="Unassembled WGS sequence"/>
</dbReference>
<evidence type="ECO:0000256" key="5">
    <source>
        <dbReference type="SAM" id="Phobius"/>
    </source>
</evidence>
<evidence type="ECO:0000256" key="3">
    <source>
        <dbReference type="ARBA" id="ARBA00022989"/>
    </source>
</evidence>
<keyword evidence="2 5" id="KW-0812">Transmembrane</keyword>
<dbReference type="OrthoDB" id="6137544at2759"/>
<protein>
    <submittedName>
        <fullName evidence="6">Uncharacterized protein</fullName>
    </submittedName>
</protein>
<dbReference type="GO" id="GO:0016020">
    <property type="term" value="C:membrane"/>
    <property type="evidence" value="ECO:0007669"/>
    <property type="project" value="UniProtKB-SubCell"/>
</dbReference>
<dbReference type="EnsemblMetazoa" id="G21875.2">
    <property type="protein sequence ID" value="G21875.2:cds"/>
    <property type="gene ID" value="G21875"/>
</dbReference>
<feature type="transmembrane region" description="Helical" evidence="5">
    <location>
        <begin position="157"/>
        <end position="180"/>
    </location>
</feature>